<sequence length="404" mass="45783">MKLKLVINSNNDDYKLFKTTMTTVAQLRKTAILRFTSNRLVVISTPRTVSSGAVLTGDQGQLWCTIPKDVFLLYNIASIREENTIAMECQCDSLVSVLKRYDRCNHGDLTIKLQSMPEWNPAKVTNNQDHEDNADNNKSNGHQKNPICALGCTFSEYLDLQETSKIVSHSFKVGVRLLYNSQDAKIQEPMVNYTKLLMFQLPPVNGEYGSKFSNFIKRLDRYVTLNHLIIYGDRNAGNDGGGHLRLLVHELYWKLDVQWCGPLETIETNDASNGGEQQGQKHALPATLSRRNSALQRHGESMRIDDSEVDGDRFSFSHDSLDDTTNPTTADTAEDYKNKVFIKAKDWKVCSKLYESFEEVVLAISHDESCVLHCSLDRGTVDESPDQPRERGQIIYYMARSKPL</sequence>
<dbReference type="STRING" id="931890.G8JR41"/>
<accession>G8JR41</accession>
<dbReference type="GO" id="GO:0030896">
    <property type="term" value="C:checkpoint clamp complex"/>
    <property type="evidence" value="ECO:0007669"/>
    <property type="project" value="EnsemblFungi"/>
</dbReference>
<dbReference type="Proteomes" id="UP000006790">
    <property type="component" value="Chromosome 3"/>
</dbReference>
<dbReference type="Pfam" id="PF04005">
    <property type="entry name" value="Hus1"/>
    <property type="match status" value="1"/>
</dbReference>
<dbReference type="OMA" id="EPQVWCK"/>
<keyword evidence="2" id="KW-0539">Nucleus</keyword>
<dbReference type="GO" id="GO:0035861">
    <property type="term" value="C:site of double-strand break"/>
    <property type="evidence" value="ECO:0007669"/>
    <property type="project" value="TreeGrafter"/>
</dbReference>
<dbReference type="InterPro" id="IPR007150">
    <property type="entry name" value="HUS1/Mec3"/>
</dbReference>
<dbReference type="PANTHER" id="PTHR12900:SF0">
    <property type="entry name" value="CHECKPOINT PROTEIN"/>
    <property type="match status" value="1"/>
</dbReference>
<evidence type="ECO:0000256" key="1">
    <source>
        <dbReference type="ARBA" id="ARBA00004123"/>
    </source>
</evidence>
<dbReference type="RefSeq" id="XP_003645427.1">
    <property type="nucleotide sequence ID" value="XM_003645379.1"/>
</dbReference>
<protein>
    <submittedName>
        <fullName evidence="4">Uncharacterized protein</fullName>
    </submittedName>
</protein>
<dbReference type="GO" id="GO:0031573">
    <property type="term" value="P:mitotic intra-S DNA damage checkpoint signaling"/>
    <property type="evidence" value="ECO:0007669"/>
    <property type="project" value="TreeGrafter"/>
</dbReference>
<proteinExistence type="predicted"/>
<dbReference type="PANTHER" id="PTHR12900">
    <property type="entry name" value="MITOTIC AND DNA DAMAGE CHECKPOINT PROTEIN HUS1"/>
    <property type="match status" value="1"/>
</dbReference>
<dbReference type="HOGENOM" id="CLU_597417_0_0_1"/>
<evidence type="ECO:0000313" key="4">
    <source>
        <dbReference type="EMBL" id="AET38610.1"/>
    </source>
</evidence>
<dbReference type="GeneID" id="11472095"/>
<dbReference type="GO" id="GO:0000781">
    <property type="term" value="C:chromosome, telomeric region"/>
    <property type="evidence" value="ECO:0007669"/>
    <property type="project" value="GOC"/>
</dbReference>
<keyword evidence="5" id="KW-1185">Reference proteome</keyword>
<gene>
    <name evidence="4" type="ordered locus">Ecym_3102</name>
</gene>
<dbReference type="EMBL" id="CP002499">
    <property type="protein sequence ID" value="AET38610.1"/>
    <property type="molecule type" value="Genomic_DNA"/>
</dbReference>
<evidence type="ECO:0000256" key="3">
    <source>
        <dbReference type="SAM" id="MobiDB-lite"/>
    </source>
</evidence>
<dbReference type="FunCoup" id="G8JR41">
    <property type="interactions" value="231"/>
</dbReference>
<dbReference type="Gene3D" id="3.70.10.10">
    <property type="match status" value="1"/>
</dbReference>
<dbReference type="GO" id="GO:0003677">
    <property type="term" value="F:DNA binding"/>
    <property type="evidence" value="ECO:0007669"/>
    <property type="project" value="EnsemblFungi"/>
</dbReference>
<dbReference type="GO" id="GO:0000722">
    <property type="term" value="P:telomere maintenance via recombination"/>
    <property type="evidence" value="ECO:0007669"/>
    <property type="project" value="EnsemblFungi"/>
</dbReference>
<dbReference type="GO" id="GO:0006289">
    <property type="term" value="P:nucleotide-excision repair"/>
    <property type="evidence" value="ECO:0007669"/>
    <property type="project" value="TreeGrafter"/>
</dbReference>
<name>G8JR41_ERECY</name>
<reference evidence="5" key="1">
    <citation type="journal article" date="2012" name="G3 (Bethesda)">
        <title>Pichia sorbitophila, an interspecies yeast hybrid reveals early steps of genome resolution following polyploidization.</title>
        <authorList>
            <person name="Leh Louis V."/>
            <person name="Despons L."/>
            <person name="Friedrich A."/>
            <person name="Martin T."/>
            <person name="Durrens P."/>
            <person name="Casaregola S."/>
            <person name="Neuveglise C."/>
            <person name="Fairhead C."/>
            <person name="Marck C."/>
            <person name="Cruz J.A."/>
            <person name="Straub M.L."/>
            <person name="Kugler V."/>
            <person name="Sacerdot C."/>
            <person name="Uzunov Z."/>
            <person name="Thierry A."/>
            <person name="Weiss S."/>
            <person name="Bleykasten C."/>
            <person name="De Montigny J."/>
            <person name="Jacques N."/>
            <person name="Jung P."/>
            <person name="Lemaire M."/>
            <person name="Mallet S."/>
            <person name="Morel G."/>
            <person name="Richard G.F."/>
            <person name="Sarkar A."/>
            <person name="Savel G."/>
            <person name="Schacherer J."/>
            <person name="Seret M.L."/>
            <person name="Talla E."/>
            <person name="Samson G."/>
            <person name="Jubin C."/>
            <person name="Poulain J."/>
            <person name="Vacherie B."/>
            <person name="Barbe V."/>
            <person name="Pelletier E."/>
            <person name="Sherman D.J."/>
            <person name="Westhof E."/>
            <person name="Weissenbach J."/>
            <person name="Baret P.V."/>
            <person name="Wincker P."/>
            <person name="Gaillardin C."/>
            <person name="Dujon B."/>
            <person name="Souciet J.L."/>
        </authorList>
    </citation>
    <scope>NUCLEOTIDE SEQUENCE [LARGE SCALE GENOMIC DNA]</scope>
    <source>
        <strain evidence="5">CBS 270.75 / DBVPG 7215 / KCTC 17166 / NRRL Y-17582</strain>
    </source>
</reference>
<dbReference type="KEGG" id="erc:Ecym_3102"/>
<dbReference type="GO" id="GO:0000724">
    <property type="term" value="P:double-strand break repair via homologous recombination"/>
    <property type="evidence" value="ECO:0007669"/>
    <property type="project" value="TreeGrafter"/>
</dbReference>
<evidence type="ECO:0000256" key="2">
    <source>
        <dbReference type="ARBA" id="ARBA00023242"/>
    </source>
</evidence>
<comment type="subcellular location">
    <subcellularLocation>
        <location evidence="1">Nucleus</location>
    </subcellularLocation>
</comment>
<evidence type="ECO:0000313" key="5">
    <source>
        <dbReference type="Proteomes" id="UP000006790"/>
    </source>
</evidence>
<dbReference type="eggNOG" id="ENOG502RA7D">
    <property type="taxonomic scope" value="Eukaryota"/>
</dbReference>
<dbReference type="AlphaFoldDB" id="G8JR41"/>
<dbReference type="GO" id="GO:0033314">
    <property type="term" value="P:mitotic DNA replication checkpoint signaling"/>
    <property type="evidence" value="ECO:0007669"/>
    <property type="project" value="TreeGrafter"/>
</dbReference>
<dbReference type="InParanoid" id="G8JR41"/>
<feature type="region of interest" description="Disordered" evidence="3">
    <location>
        <begin position="121"/>
        <end position="141"/>
    </location>
</feature>
<dbReference type="OrthoDB" id="419537at2759"/>
<dbReference type="GO" id="GO:0031509">
    <property type="term" value="P:subtelomeric heterochromatin formation"/>
    <property type="evidence" value="ECO:0007669"/>
    <property type="project" value="EnsemblFungi"/>
</dbReference>
<dbReference type="GO" id="GO:0044778">
    <property type="term" value="P:meiotic DNA integrity checkpoint signaling"/>
    <property type="evidence" value="ECO:0007669"/>
    <property type="project" value="TreeGrafter"/>
</dbReference>
<organism evidence="4 5">
    <name type="scientific">Eremothecium cymbalariae (strain CBS 270.75 / DBVPG 7215 / KCTC 17166 / NRRL Y-17582)</name>
    <name type="common">Yeast</name>
    <dbReference type="NCBI Taxonomy" id="931890"/>
    <lineage>
        <taxon>Eukaryota</taxon>
        <taxon>Fungi</taxon>
        <taxon>Dikarya</taxon>
        <taxon>Ascomycota</taxon>
        <taxon>Saccharomycotina</taxon>
        <taxon>Saccharomycetes</taxon>
        <taxon>Saccharomycetales</taxon>
        <taxon>Saccharomycetaceae</taxon>
        <taxon>Eremothecium</taxon>
    </lineage>
</organism>